<evidence type="ECO:0000313" key="2">
    <source>
        <dbReference type="EMBL" id="KAK3401307.1"/>
    </source>
</evidence>
<protein>
    <submittedName>
        <fullName evidence="2">Uncharacterized protein</fullName>
    </submittedName>
</protein>
<accession>A0AAE0PK28</accession>
<feature type="region of interest" description="Disordered" evidence="1">
    <location>
        <begin position="476"/>
        <end position="498"/>
    </location>
</feature>
<sequence>MSGFEIAGIVLAVVPAALKLYTVYAEYFPSVKKFKNDLHLLHQGLDTEQVRFINTFERLLRPILGETMSIVRLLELKNEKHPKWKQLEPLIHSRLIMLLDFTHDKYIEQMGEFRKSSKELQIKLKLPDPEEDPDYYRDKKYNHGVYLDKKSVLKAWASRTGFSLRKKSYQETLDRLSKSNTLLEQFTTVALEQKIARTVSAKDNATMLLRELLRSLFMALGDALSDCKCDLPHSVYLELVSRRDLLFTKGRESEEKVARGRIDFHLVLNSANYTHDFMRVQRRWVAVRVQCCNFSPSSPPLLSPTSPSHSTTSLPNLSQVTSNSSDPGKVRFSGDAGFPQSVLTRQRLHHDPLRPTTGGSTTSLPAYMNGGPVGPLSPPGVPRPATTGKLKFKDLLARSAKSRKKVAFSDDTESPTSITALAEKSLMNFASLEPTKLINVCDITLAKGKKPASDPDYCHGHFLAVKHGRKFALYPPREQEQEEEIENPDNNSNNKTKPKYIPQSLAAEPLEFRTTLTLRQILDSDLQGRIRVPRPDFGDRIRMAVAISASVVQMDSTPWLSKPLTLDDIVFLVDQSSITAEKFQLRPFISKPVAPSADSPEQGQSRTHYTKHNGNPPLTPSPAYPTTFYLGLILCQLMLKDNRHPPIAREIDLKRFQVPIPPGAALMPHSVHQRLSENAEGLLGENQQAGGVDYKDIVQWCLETYNSEKGLDDDEFRRSFQCEVVDKLRERYQFKIHDI</sequence>
<keyword evidence="3" id="KW-1185">Reference proteome</keyword>
<reference evidence="2" key="2">
    <citation type="submission" date="2023-07" db="EMBL/GenBank/DDBJ databases">
        <authorList>
            <consortium name="Lawrence Berkeley National Laboratory"/>
            <person name="Haridas S."/>
            <person name="Hensen N."/>
            <person name="Bonometti L."/>
            <person name="Westerberg I."/>
            <person name="Brannstrom I.O."/>
            <person name="Guillou S."/>
            <person name="Cros-Aarteil S."/>
            <person name="Calhoun S."/>
            <person name="Kuo A."/>
            <person name="Mondo S."/>
            <person name="Pangilinan J."/>
            <person name="Riley R."/>
            <person name="LaButti K."/>
            <person name="Andreopoulos B."/>
            <person name="Lipzen A."/>
            <person name="Chen C."/>
            <person name="Yanf M."/>
            <person name="Daum C."/>
            <person name="Ng V."/>
            <person name="Clum A."/>
            <person name="Steindorff A."/>
            <person name="Ohm R."/>
            <person name="Martin F."/>
            <person name="Silar P."/>
            <person name="Natvig D."/>
            <person name="Lalanne C."/>
            <person name="Gautier V."/>
            <person name="Ament-velasquez S.L."/>
            <person name="Kruys A."/>
            <person name="Hutchinson M.I."/>
            <person name="Powell A.J."/>
            <person name="Barry K."/>
            <person name="Miller A.N."/>
            <person name="Grigoriev I.V."/>
            <person name="Debuchy R."/>
            <person name="Gladieux P."/>
            <person name="Thoren M.H."/>
            <person name="Johannesson H."/>
        </authorList>
    </citation>
    <scope>NUCLEOTIDE SEQUENCE</scope>
    <source>
        <strain evidence="2">FGSC 1904</strain>
    </source>
</reference>
<evidence type="ECO:0000313" key="3">
    <source>
        <dbReference type="Proteomes" id="UP001281003"/>
    </source>
</evidence>
<feature type="region of interest" description="Disordered" evidence="1">
    <location>
        <begin position="591"/>
        <end position="619"/>
    </location>
</feature>
<name>A0AAE0PK28_SORBR</name>
<dbReference type="EMBL" id="JAUTDP010000002">
    <property type="protein sequence ID" value="KAK3401307.1"/>
    <property type="molecule type" value="Genomic_DNA"/>
</dbReference>
<proteinExistence type="predicted"/>
<evidence type="ECO:0000256" key="1">
    <source>
        <dbReference type="SAM" id="MobiDB-lite"/>
    </source>
</evidence>
<feature type="compositionally biased region" description="Low complexity" evidence="1">
    <location>
        <begin position="303"/>
        <end position="318"/>
    </location>
</feature>
<dbReference type="Proteomes" id="UP001281003">
    <property type="component" value="Unassembled WGS sequence"/>
</dbReference>
<organism evidence="2 3">
    <name type="scientific">Sordaria brevicollis</name>
    <dbReference type="NCBI Taxonomy" id="83679"/>
    <lineage>
        <taxon>Eukaryota</taxon>
        <taxon>Fungi</taxon>
        <taxon>Dikarya</taxon>
        <taxon>Ascomycota</taxon>
        <taxon>Pezizomycotina</taxon>
        <taxon>Sordariomycetes</taxon>
        <taxon>Sordariomycetidae</taxon>
        <taxon>Sordariales</taxon>
        <taxon>Sordariaceae</taxon>
        <taxon>Sordaria</taxon>
    </lineage>
</organism>
<comment type="caution">
    <text evidence="2">The sequence shown here is derived from an EMBL/GenBank/DDBJ whole genome shotgun (WGS) entry which is preliminary data.</text>
</comment>
<dbReference type="AlphaFoldDB" id="A0AAE0PK28"/>
<dbReference type="PANTHER" id="PTHR35186:SF4">
    <property type="entry name" value="PRION-INHIBITION AND PROPAGATION HELO DOMAIN-CONTAINING PROTEIN"/>
    <property type="match status" value="1"/>
</dbReference>
<feature type="region of interest" description="Disordered" evidence="1">
    <location>
        <begin position="298"/>
        <end position="336"/>
    </location>
</feature>
<dbReference type="PANTHER" id="PTHR35186">
    <property type="entry name" value="ANK_REP_REGION DOMAIN-CONTAINING PROTEIN"/>
    <property type="match status" value="1"/>
</dbReference>
<gene>
    <name evidence="2" type="ORF">B0T20DRAFT_112927</name>
</gene>
<reference evidence="2" key="1">
    <citation type="journal article" date="2023" name="Mol. Phylogenet. Evol.">
        <title>Genome-scale phylogeny and comparative genomics of the fungal order Sordariales.</title>
        <authorList>
            <person name="Hensen N."/>
            <person name="Bonometti L."/>
            <person name="Westerberg I."/>
            <person name="Brannstrom I.O."/>
            <person name="Guillou S."/>
            <person name="Cros-Aarteil S."/>
            <person name="Calhoun S."/>
            <person name="Haridas S."/>
            <person name="Kuo A."/>
            <person name="Mondo S."/>
            <person name="Pangilinan J."/>
            <person name="Riley R."/>
            <person name="LaButti K."/>
            <person name="Andreopoulos B."/>
            <person name="Lipzen A."/>
            <person name="Chen C."/>
            <person name="Yan M."/>
            <person name="Daum C."/>
            <person name="Ng V."/>
            <person name="Clum A."/>
            <person name="Steindorff A."/>
            <person name="Ohm R.A."/>
            <person name="Martin F."/>
            <person name="Silar P."/>
            <person name="Natvig D.O."/>
            <person name="Lalanne C."/>
            <person name="Gautier V."/>
            <person name="Ament-Velasquez S.L."/>
            <person name="Kruys A."/>
            <person name="Hutchinson M.I."/>
            <person name="Powell A.J."/>
            <person name="Barry K."/>
            <person name="Miller A.N."/>
            <person name="Grigoriev I.V."/>
            <person name="Debuchy R."/>
            <person name="Gladieux P."/>
            <person name="Hiltunen Thoren M."/>
            <person name="Johannesson H."/>
        </authorList>
    </citation>
    <scope>NUCLEOTIDE SEQUENCE</scope>
    <source>
        <strain evidence="2">FGSC 1904</strain>
    </source>
</reference>